<evidence type="ECO:0000313" key="2">
    <source>
        <dbReference type="EMBL" id="GBG04978.1"/>
    </source>
</evidence>
<protein>
    <recommendedName>
        <fullName evidence="4">Lipoprotein</fullName>
    </recommendedName>
</protein>
<keyword evidence="1" id="KW-0732">Signal</keyword>
<gene>
    <name evidence="2" type="ORF">LrDSM24759_08920</name>
</gene>
<dbReference type="EMBL" id="BFBY01000006">
    <property type="protein sequence ID" value="GBG04978.1"/>
    <property type="molecule type" value="Genomic_DNA"/>
</dbReference>
<accession>A0A2Z6T905</accession>
<name>A0A2Z6T905_9LACO</name>
<evidence type="ECO:0008006" key="4">
    <source>
        <dbReference type="Google" id="ProtNLM"/>
    </source>
</evidence>
<feature type="signal peptide" evidence="1">
    <location>
        <begin position="1"/>
        <end position="21"/>
    </location>
</feature>
<dbReference type="Proteomes" id="UP000257317">
    <property type="component" value="Unassembled WGS sequence"/>
</dbReference>
<feature type="chain" id="PRO_5016458197" description="Lipoprotein" evidence="1">
    <location>
        <begin position="22"/>
        <end position="295"/>
    </location>
</feature>
<comment type="caution">
    <text evidence="2">The sequence shown here is derived from an EMBL/GenBank/DDBJ whole genome shotgun (WGS) entry which is preliminary data.</text>
</comment>
<evidence type="ECO:0000256" key="1">
    <source>
        <dbReference type="SAM" id="SignalP"/>
    </source>
</evidence>
<dbReference type="OrthoDB" id="2249663at2"/>
<proteinExistence type="predicted"/>
<sequence>MKKIRYFSLVAIVALIGIVSAACGTKKNVSRGGTTYKGLTVYPTKINSVKTSDLDIRSIVEVTGTTNAPDGAKVIAQAPISGRSKFSNLGSSEDTSYAKVKNHKFKLCISTGLVLLQNQNLDEHKYMKVKIFAVTGYNVKYSELKITKDLDHAVKQADIKPYKVKEDKNIEAFATGHVSQAYKEKASKKFLINEAVKQLNDNFNGEVQFGYDENKKIFTFLPLTESVKENITEIKEGLDPEGWRQLTKVLDDLSSNIYDTLEVHEPISLIDPTDQSKILYTSLDGKATYNFMKQK</sequence>
<dbReference type="PROSITE" id="PS51257">
    <property type="entry name" value="PROKAR_LIPOPROTEIN"/>
    <property type="match status" value="1"/>
</dbReference>
<evidence type="ECO:0000313" key="3">
    <source>
        <dbReference type="Proteomes" id="UP000257317"/>
    </source>
</evidence>
<dbReference type="RefSeq" id="WP_117118316.1">
    <property type="nucleotide sequence ID" value="NZ_BFBY01000006.1"/>
</dbReference>
<organism evidence="2 3">
    <name type="scientific">Lactobacillus rodentium</name>
    <dbReference type="NCBI Taxonomy" id="947835"/>
    <lineage>
        <taxon>Bacteria</taxon>
        <taxon>Bacillati</taxon>
        <taxon>Bacillota</taxon>
        <taxon>Bacilli</taxon>
        <taxon>Lactobacillales</taxon>
        <taxon>Lactobacillaceae</taxon>
        <taxon>Lactobacillus</taxon>
    </lineage>
</organism>
<dbReference type="AlphaFoldDB" id="A0A2Z6T905"/>
<keyword evidence="3" id="KW-1185">Reference proteome</keyword>
<reference evidence="3" key="1">
    <citation type="submission" date="2018-03" db="EMBL/GenBank/DDBJ databases">
        <title>New taxa in the Lactobacillus gasseri group.</title>
        <authorList>
            <person name="Tanizawa Y."/>
            <person name="Tohno M."/>
            <person name="Endo A."/>
            <person name="Arita M."/>
        </authorList>
    </citation>
    <scope>NUCLEOTIDE SEQUENCE [LARGE SCALE GENOMIC DNA]</scope>
    <source>
        <strain evidence="3">DSM 24759</strain>
    </source>
</reference>